<gene>
    <name evidence="2" type="ORF">HRQ87_15950</name>
</gene>
<dbReference type="PANTHER" id="PTHR37841">
    <property type="entry name" value="GLR2918 PROTEIN"/>
    <property type="match status" value="1"/>
</dbReference>
<keyword evidence="3" id="KW-1185">Reference proteome</keyword>
<dbReference type="RefSeq" id="WP_174139439.1">
    <property type="nucleotide sequence ID" value="NZ_JABUFE010000011.1"/>
</dbReference>
<feature type="transmembrane region" description="Helical" evidence="1">
    <location>
        <begin position="5"/>
        <end position="25"/>
    </location>
</feature>
<keyword evidence="1" id="KW-1133">Transmembrane helix</keyword>
<keyword evidence="1" id="KW-0472">Membrane</keyword>
<proteinExistence type="predicted"/>
<reference evidence="2 3" key="1">
    <citation type="submission" date="2020-06" db="EMBL/GenBank/DDBJ databases">
        <title>Sulfitobacter algicola sp. nov., isolated from green algae.</title>
        <authorList>
            <person name="Wang C."/>
        </authorList>
    </citation>
    <scope>NUCLEOTIDE SEQUENCE [LARGE SCALE GENOMIC DNA]</scope>
    <source>
        <strain evidence="2 3">1151</strain>
    </source>
</reference>
<dbReference type="PANTHER" id="PTHR37841:SF1">
    <property type="entry name" value="DUF3298 DOMAIN-CONTAINING PROTEIN"/>
    <property type="match status" value="1"/>
</dbReference>
<organism evidence="2 3">
    <name type="scientific">Parasulfitobacter algicola</name>
    <dbReference type="NCBI Taxonomy" id="2614809"/>
    <lineage>
        <taxon>Bacteria</taxon>
        <taxon>Pseudomonadati</taxon>
        <taxon>Pseudomonadota</taxon>
        <taxon>Alphaproteobacteria</taxon>
        <taxon>Rhodobacterales</taxon>
        <taxon>Roseobacteraceae</taxon>
        <taxon>Parasulfitobacter</taxon>
    </lineage>
</organism>
<evidence type="ECO:0000313" key="3">
    <source>
        <dbReference type="Proteomes" id="UP000777935"/>
    </source>
</evidence>
<name>A0ABX2J0J9_9RHOB</name>
<dbReference type="InterPro" id="IPR032774">
    <property type="entry name" value="WG_beta_rep"/>
</dbReference>
<dbReference type="Proteomes" id="UP000777935">
    <property type="component" value="Unassembled WGS sequence"/>
</dbReference>
<comment type="caution">
    <text evidence="2">The sequence shown here is derived from an EMBL/GenBank/DDBJ whole genome shotgun (WGS) entry which is preliminary data.</text>
</comment>
<sequence length="879" mass="97586">MKKSVLFGTIAAVVIIIAITAFVIIQNRSKLTSGTYVIDSINTESVGPIDDPFAKSIYEQLVTDMEQAKGAFYAELDAGKQTVSMFRPDFDDPRTAVIDLENGTFSDGETTSSFVIRDDTTIELGVDLPFDLMVTMILRRTDPDSQLVSQIKDNIVSIRKATNAARQAQQDELRALLAAQPVQGIRMPFLVGQGSMILPISFQIQNTFFQPFQDFADTAQVITGSNSSATIVMRAYTGADAAAGIELTKTSLNIDPDQMIQTDDGSVLGRDVFGEYRYVTAKADDDGHLMIWVTAKTADDIQDAISIIDSYDPAELSEPDYNAMIDLSAAQQWRFNETELNAALTEILSEETNPTTFVSNELFRFTISTQMTTQNGQQKSAIGLQQEFVKSDVGTQLTPRTNETVLRQGDATLLLQQENGCITRSALPVSIPGIDAPFSIMLIYDGTKSDNAASMFDCAASYFAFEHFASQRQGLLTAPAIDPGFLDSFRQYDNAVRYGDANRIIVEKDEKEGVLSLTGELIIPILYEDIDIQEYGIKLTLGGKVGWANLSGTVLVEPEYSNAYMLIDSDRLLMLIDDDATLYDVRSERMIISNGYISFGMMPSGNGVIAGADTSKDAFDLSGTRLNTEDLRDIKHLGESGNFIVQQTDEQWKFVGPDFEPISDIRLARYWVHWTPKLILVTYPDDTKAYVNFDGIRITPPTMTPRYAPSDAGYITVVDNETKKYGLLDSQGNIVLPLEYKQIHVEGDGVVPVKKDLFFGLVDLNGTALTELEFQNLKPSVDNLVWARKRGYWGIINHSGETVSPFEYLDIGRFRQTSHHETRENIDVAIAQNDSGFGLVDRQGQVVIPLEYQGDIRSQFLELKDQDGQILEYPHDFRN</sequence>
<dbReference type="Pfam" id="PF14903">
    <property type="entry name" value="WG_beta_rep"/>
    <property type="match status" value="3"/>
</dbReference>
<evidence type="ECO:0000256" key="1">
    <source>
        <dbReference type="SAM" id="Phobius"/>
    </source>
</evidence>
<keyword evidence="1" id="KW-0812">Transmembrane</keyword>
<evidence type="ECO:0000313" key="2">
    <source>
        <dbReference type="EMBL" id="NSX56288.1"/>
    </source>
</evidence>
<protein>
    <submittedName>
        <fullName evidence="2">WG repeat-containing protein</fullName>
    </submittedName>
</protein>
<dbReference type="EMBL" id="JABUFE010000011">
    <property type="protein sequence ID" value="NSX56288.1"/>
    <property type="molecule type" value="Genomic_DNA"/>
</dbReference>
<accession>A0ABX2J0J9</accession>